<dbReference type="EMBL" id="CP032157">
    <property type="protein sequence ID" value="AXY73965.1"/>
    <property type="molecule type" value="Genomic_DNA"/>
</dbReference>
<keyword evidence="3" id="KW-0804">Transcription</keyword>
<protein>
    <submittedName>
        <fullName evidence="7">DNA-binding response regulator</fullName>
    </submittedName>
</protein>
<keyword evidence="1" id="KW-0805">Transcription regulation</keyword>
<accession>A0A3B7MQT2</accession>
<dbReference type="InterPro" id="IPR036388">
    <property type="entry name" value="WH-like_DNA-bd_sf"/>
</dbReference>
<dbReference type="Pfam" id="PF00072">
    <property type="entry name" value="Response_reg"/>
    <property type="match status" value="1"/>
</dbReference>
<dbReference type="PROSITE" id="PS50110">
    <property type="entry name" value="RESPONSE_REGULATORY"/>
    <property type="match status" value="1"/>
</dbReference>
<evidence type="ECO:0000256" key="4">
    <source>
        <dbReference type="PROSITE-ProRule" id="PRU00169"/>
    </source>
</evidence>
<reference evidence="7 8" key="1">
    <citation type="submission" date="2018-09" db="EMBL/GenBank/DDBJ databases">
        <title>Genome sequencing of strain 6GH32-13.</title>
        <authorList>
            <person name="Weon H.-Y."/>
            <person name="Heo J."/>
            <person name="Kwon S.-W."/>
        </authorList>
    </citation>
    <scope>NUCLEOTIDE SEQUENCE [LARGE SCALE GENOMIC DNA]</scope>
    <source>
        <strain evidence="7 8">5GH32-13</strain>
    </source>
</reference>
<dbReference type="InterPro" id="IPR000792">
    <property type="entry name" value="Tscrpt_reg_LuxR_C"/>
</dbReference>
<dbReference type="RefSeq" id="WP_119049852.1">
    <property type="nucleotide sequence ID" value="NZ_CP032157.1"/>
</dbReference>
<feature type="domain" description="Response regulatory" evidence="6">
    <location>
        <begin position="6"/>
        <end position="123"/>
    </location>
</feature>
<dbReference type="SMART" id="SM00448">
    <property type="entry name" value="REC"/>
    <property type="match status" value="1"/>
</dbReference>
<evidence type="ECO:0000313" key="8">
    <source>
        <dbReference type="Proteomes" id="UP000263900"/>
    </source>
</evidence>
<dbReference type="AlphaFoldDB" id="A0A3B7MQT2"/>
<keyword evidence="4" id="KW-0597">Phosphoprotein</keyword>
<dbReference type="Gene3D" id="3.40.50.2300">
    <property type="match status" value="1"/>
</dbReference>
<proteinExistence type="predicted"/>
<sequence>MKERVKILIVEDEGVTAASIAELLEEEEYLISGIAKDAVAALRISSQQDAAPAVLVCDINIPGNTNGVELARQLKELYQCEVIFLTAYSDTKTLQAAFHTEPVMYVVKPYTDTQLLVAVQMAFHKLYQAQQALAGRHTLQLTDREKEIALLVAQGLTSKQIARNLFISVETVKTHRRRMLSKNNISSFPHLIYLLNNGS</sequence>
<dbReference type="KEGG" id="pseg:D3H65_08205"/>
<dbReference type="InterPro" id="IPR011006">
    <property type="entry name" value="CheY-like_superfamily"/>
</dbReference>
<evidence type="ECO:0000256" key="1">
    <source>
        <dbReference type="ARBA" id="ARBA00023015"/>
    </source>
</evidence>
<evidence type="ECO:0000256" key="3">
    <source>
        <dbReference type="ARBA" id="ARBA00023163"/>
    </source>
</evidence>
<dbReference type="Pfam" id="PF00196">
    <property type="entry name" value="GerE"/>
    <property type="match status" value="1"/>
</dbReference>
<evidence type="ECO:0000259" key="5">
    <source>
        <dbReference type="PROSITE" id="PS50043"/>
    </source>
</evidence>
<dbReference type="Gene3D" id="1.10.10.10">
    <property type="entry name" value="Winged helix-like DNA-binding domain superfamily/Winged helix DNA-binding domain"/>
    <property type="match status" value="1"/>
</dbReference>
<feature type="domain" description="HTH luxR-type" evidence="5">
    <location>
        <begin position="134"/>
        <end position="199"/>
    </location>
</feature>
<gene>
    <name evidence="7" type="ORF">D3H65_08205</name>
</gene>
<feature type="modified residue" description="4-aspartylphosphate" evidence="4">
    <location>
        <position position="58"/>
    </location>
</feature>
<dbReference type="CDD" id="cd06170">
    <property type="entry name" value="LuxR_C_like"/>
    <property type="match status" value="1"/>
</dbReference>
<evidence type="ECO:0000256" key="2">
    <source>
        <dbReference type="ARBA" id="ARBA00023125"/>
    </source>
</evidence>
<dbReference type="PANTHER" id="PTHR44688:SF16">
    <property type="entry name" value="DNA-BINDING TRANSCRIPTIONAL ACTIVATOR DEVR_DOSR"/>
    <property type="match status" value="1"/>
</dbReference>
<keyword evidence="2 7" id="KW-0238">DNA-binding</keyword>
<dbReference type="GO" id="GO:0000160">
    <property type="term" value="P:phosphorelay signal transduction system"/>
    <property type="evidence" value="ECO:0007669"/>
    <property type="project" value="InterPro"/>
</dbReference>
<dbReference type="PROSITE" id="PS50043">
    <property type="entry name" value="HTH_LUXR_2"/>
    <property type="match status" value="1"/>
</dbReference>
<evidence type="ECO:0000259" key="6">
    <source>
        <dbReference type="PROSITE" id="PS50110"/>
    </source>
</evidence>
<organism evidence="7 8">
    <name type="scientific">Paraflavitalea soli</name>
    <dbReference type="NCBI Taxonomy" id="2315862"/>
    <lineage>
        <taxon>Bacteria</taxon>
        <taxon>Pseudomonadati</taxon>
        <taxon>Bacteroidota</taxon>
        <taxon>Chitinophagia</taxon>
        <taxon>Chitinophagales</taxon>
        <taxon>Chitinophagaceae</taxon>
        <taxon>Paraflavitalea</taxon>
    </lineage>
</organism>
<dbReference type="PROSITE" id="PS00622">
    <property type="entry name" value="HTH_LUXR_1"/>
    <property type="match status" value="1"/>
</dbReference>
<dbReference type="GO" id="GO:0003677">
    <property type="term" value="F:DNA binding"/>
    <property type="evidence" value="ECO:0007669"/>
    <property type="project" value="UniProtKB-KW"/>
</dbReference>
<dbReference type="SMART" id="SM00421">
    <property type="entry name" value="HTH_LUXR"/>
    <property type="match status" value="1"/>
</dbReference>
<evidence type="ECO:0000313" key="7">
    <source>
        <dbReference type="EMBL" id="AXY73965.1"/>
    </source>
</evidence>
<dbReference type="InterPro" id="IPR016032">
    <property type="entry name" value="Sig_transdc_resp-reg_C-effctor"/>
</dbReference>
<dbReference type="Proteomes" id="UP000263900">
    <property type="component" value="Chromosome"/>
</dbReference>
<keyword evidence="8" id="KW-1185">Reference proteome</keyword>
<dbReference type="InterPro" id="IPR001789">
    <property type="entry name" value="Sig_transdc_resp-reg_receiver"/>
</dbReference>
<dbReference type="SUPFAM" id="SSF46894">
    <property type="entry name" value="C-terminal effector domain of the bipartite response regulators"/>
    <property type="match status" value="1"/>
</dbReference>
<dbReference type="OrthoDB" id="965844at2"/>
<dbReference type="PRINTS" id="PR00038">
    <property type="entry name" value="HTHLUXR"/>
</dbReference>
<name>A0A3B7MQT2_9BACT</name>
<dbReference type="GO" id="GO:0006355">
    <property type="term" value="P:regulation of DNA-templated transcription"/>
    <property type="evidence" value="ECO:0007669"/>
    <property type="project" value="InterPro"/>
</dbReference>
<dbReference type="SUPFAM" id="SSF52172">
    <property type="entry name" value="CheY-like"/>
    <property type="match status" value="1"/>
</dbReference>
<dbReference type="PANTHER" id="PTHR44688">
    <property type="entry name" value="DNA-BINDING TRANSCRIPTIONAL ACTIVATOR DEVR_DOSR"/>
    <property type="match status" value="1"/>
</dbReference>